<accession>A0ABP5LLB5</accession>
<evidence type="ECO:0000313" key="1">
    <source>
        <dbReference type="EMBL" id="GAA2149523.1"/>
    </source>
</evidence>
<comment type="caution">
    <text evidence="1">The sequence shown here is derived from an EMBL/GenBank/DDBJ whole genome shotgun (WGS) entry which is preliminary data.</text>
</comment>
<proteinExistence type="predicted"/>
<name>A0ABP5LLB5_9ACTN</name>
<gene>
    <name evidence="1" type="ORF">GCM10009727_53040</name>
</gene>
<keyword evidence="2" id="KW-1185">Reference proteome</keyword>
<organism evidence="1 2">
    <name type="scientific">Actinomadura napierensis</name>
    <dbReference type="NCBI Taxonomy" id="267854"/>
    <lineage>
        <taxon>Bacteria</taxon>
        <taxon>Bacillati</taxon>
        <taxon>Actinomycetota</taxon>
        <taxon>Actinomycetes</taxon>
        <taxon>Streptosporangiales</taxon>
        <taxon>Thermomonosporaceae</taxon>
        <taxon>Actinomadura</taxon>
    </lineage>
</organism>
<dbReference type="Proteomes" id="UP001501020">
    <property type="component" value="Unassembled WGS sequence"/>
</dbReference>
<protein>
    <submittedName>
        <fullName evidence="1">Uncharacterized protein</fullName>
    </submittedName>
</protein>
<reference evidence="2" key="1">
    <citation type="journal article" date="2019" name="Int. J. Syst. Evol. Microbiol.">
        <title>The Global Catalogue of Microorganisms (GCM) 10K type strain sequencing project: providing services to taxonomists for standard genome sequencing and annotation.</title>
        <authorList>
            <consortium name="The Broad Institute Genomics Platform"/>
            <consortium name="The Broad Institute Genome Sequencing Center for Infectious Disease"/>
            <person name="Wu L."/>
            <person name="Ma J."/>
        </authorList>
    </citation>
    <scope>NUCLEOTIDE SEQUENCE [LARGE SCALE GENOMIC DNA]</scope>
    <source>
        <strain evidence="2">JCM 13850</strain>
    </source>
</reference>
<evidence type="ECO:0000313" key="2">
    <source>
        <dbReference type="Proteomes" id="UP001501020"/>
    </source>
</evidence>
<dbReference type="RefSeq" id="WP_344272492.1">
    <property type="nucleotide sequence ID" value="NZ_BAAAMR010000052.1"/>
</dbReference>
<sequence length="52" mass="5731">MLRLVIALSTAEPDGLQARDAFLAERSRQLHLMLARARDRLLLISAEGGRTG</sequence>
<dbReference type="EMBL" id="BAAAMR010000052">
    <property type="protein sequence ID" value="GAA2149523.1"/>
    <property type="molecule type" value="Genomic_DNA"/>
</dbReference>